<feature type="transmembrane region" description="Helical" evidence="12">
    <location>
        <begin position="12"/>
        <end position="30"/>
    </location>
</feature>
<dbReference type="InterPro" id="IPR004572">
    <property type="entry name" value="Protoporphyrinogen_oxidase"/>
</dbReference>
<name>A0A1G4JUS8_9SACH</name>
<dbReference type="InterPro" id="IPR036188">
    <property type="entry name" value="FAD/NAD-bd_sf"/>
</dbReference>
<comment type="similarity">
    <text evidence="3 11">Belongs to the protoporphyrinogen/coproporphyrinogen oxidase family. Protoporphyrinogen oxidase subfamily.</text>
</comment>
<gene>
    <name evidence="14" type="ORF">LAME_0F08988G</name>
</gene>
<dbReference type="SUPFAM" id="SSF51905">
    <property type="entry name" value="FAD/NAD(P)-binding domain"/>
    <property type="match status" value="1"/>
</dbReference>
<evidence type="ECO:0000259" key="13">
    <source>
        <dbReference type="Pfam" id="PF01593"/>
    </source>
</evidence>
<keyword evidence="12" id="KW-0812">Transmembrane</keyword>
<dbReference type="Pfam" id="PF01593">
    <property type="entry name" value="Amino_oxidase"/>
    <property type="match status" value="1"/>
</dbReference>
<evidence type="ECO:0000256" key="12">
    <source>
        <dbReference type="SAM" id="Phobius"/>
    </source>
</evidence>
<keyword evidence="6 11" id="KW-0274">FAD</keyword>
<dbReference type="OrthoDB" id="438553at2759"/>
<evidence type="ECO:0000256" key="6">
    <source>
        <dbReference type="ARBA" id="ARBA00022827"/>
    </source>
</evidence>
<evidence type="ECO:0000256" key="7">
    <source>
        <dbReference type="ARBA" id="ARBA00023002"/>
    </source>
</evidence>
<sequence>MLINPAKLAANANVAVVGAGVGGLSFGYFLTKLRPDVNITIIDAANRTGGWINSSTIEDHGKSPVVLEKGPRTLRGKSEGTTLIVDTLNALNKKDIVCYIEGKSEANRKFLLDRNDKLVQVPNSMGSFMKFLSSSLSKGLISGILGEPFRKPRSNSGEDESAHDLIKRRFGGEYVSNNLFSAIFHGIYAGDIKQLSAQRTLAPLLALEAKHGSLIKGAWGSNAKKGELELPKSLLRYQKSLDRNLQELSELHCRLRTLPMLGLRNGLESFPQALTIALQQNPKVRFILRNAVSQVAVAKDGNCRVSLADGNEITGLDHVRLTNTPAVIAAMMSNQQLAQELREAHSNTVVLLNFYLSDVDLLERYHSFGYLVPQSNRNDEQLLGVIFDSVIEKSFKPLNPAASLSAQRKPQRYTKFTAMVGGHYLRRDSQASLPETSQDYVDKVKTALIRHLNLSQQDLDRGHWQVTTAKDCLPHFFVNYNLWVARIKAKFNEEVGLRISLGGMAFSNGPGVPDVVMDGFEDADSLAH</sequence>
<dbReference type="Gene3D" id="3.50.50.60">
    <property type="entry name" value="FAD/NAD(P)-binding domain"/>
    <property type="match status" value="1"/>
</dbReference>
<dbReference type="PANTHER" id="PTHR42923">
    <property type="entry name" value="PROTOPORPHYRINOGEN OXIDASE"/>
    <property type="match status" value="1"/>
</dbReference>
<dbReference type="PANTHER" id="PTHR42923:SF3">
    <property type="entry name" value="PROTOPORPHYRINOGEN OXIDASE"/>
    <property type="match status" value="1"/>
</dbReference>
<dbReference type="GO" id="GO:0006782">
    <property type="term" value="P:protoporphyrinogen IX biosynthetic process"/>
    <property type="evidence" value="ECO:0007669"/>
    <property type="project" value="UniProtKB-UniRule"/>
</dbReference>
<dbReference type="UniPathway" id="UPA00251">
    <property type="reaction ID" value="UER00324"/>
</dbReference>
<dbReference type="InterPro" id="IPR050464">
    <property type="entry name" value="Zeta_carotene_desat/Oxidored"/>
</dbReference>
<dbReference type="GO" id="GO:0005743">
    <property type="term" value="C:mitochondrial inner membrane"/>
    <property type="evidence" value="ECO:0007669"/>
    <property type="project" value="UniProtKB-SubCell"/>
</dbReference>
<dbReference type="SUPFAM" id="SSF54373">
    <property type="entry name" value="FAD-linked reductases, C-terminal domain"/>
    <property type="match status" value="1"/>
</dbReference>
<organism evidence="14 15">
    <name type="scientific">Lachancea meyersii CBS 8951</name>
    <dbReference type="NCBI Taxonomy" id="1266667"/>
    <lineage>
        <taxon>Eukaryota</taxon>
        <taxon>Fungi</taxon>
        <taxon>Dikarya</taxon>
        <taxon>Ascomycota</taxon>
        <taxon>Saccharomycotina</taxon>
        <taxon>Saccharomycetes</taxon>
        <taxon>Saccharomycetales</taxon>
        <taxon>Saccharomycetaceae</taxon>
        <taxon>Lachancea</taxon>
    </lineage>
</organism>
<comment type="pathway">
    <text evidence="2 11">Porphyrin-containing compound metabolism; protoporphyrin-IX biosynthesis; protoporphyrin-IX from protoporphyrinogen-IX: step 1/1.</text>
</comment>
<dbReference type="EMBL" id="LT598477">
    <property type="protein sequence ID" value="SCU94744.1"/>
    <property type="molecule type" value="Genomic_DNA"/>
</dbReference>
<evidence type="ECO:0000256" key="4">
    <source>
        <dbReference type="ARBA" id="ARBA00012867"/>
    </source>
</evidence>
<accession>A0A1G4JUS8</accession>
<keyword evidence="7 11" id="KW-0560">Oxidoreductase</keyword>
<dbReference type="AlphaFoldDB" id="A0A1G4JUS8"/>
<keyword evidence="15" id="KW-1185">Reference proteome</keyword>
<proteinExistence type="inferred from homology"/>
<keyword evidence="5 11" id="KW-0285">Flavoprotein</keyword>
<comment type="function">
    <text evidence="1 11">Catalyzes the 6-electron oxidation of protoporphyrinogen-IX to form protoporphyrin-IX.</text>
</comment>
<evidence type="ECO:0000256" key="9">
    <source>
        <dbReference type="ARBA" id="ARBA00023244"/>
    </source>
</evidence>
<evidence type="ECO:0000256" key="1">
    <source>
        <dbReference type="ARBA" id="ARBA00002600"/>
    </source>
</evidence>
<evidence type="ECO:0000256" key="10">
    <source>
        <dbReference type="ARBA" id="ARBA00047554"/>
    </source>
</evidence>
<evidence type="ECO:0000313" key="14">
    <source>
        <dbReference type="EMBL" id="SCU94744.1"/>
    </source>
</evidence>
<evidence type="ECO:0000256" key="5">
    <source>
        <dbReference type="ARBA" id="ARBA00022630"/>
    </source>
</evidence>
<dbReference type="GO" id="GO:0004729">
    <property type="term" value="F:oxygen-dependent protoporphyrinogen oxidase activity"/>
    <property type="evidence" value="ECO:0007669"/>
    <property type="project" value="UniProtKB-UniRule"/>
</dbReference>
<keyword evidence="8 11" id="KW-0350">Heme biosynthesis</keyword>
<keyword evidence="12" id="KW-1133">Transmembrane helix</keyword>
<keyword evidence="9 11" id="KW-0627">Porphyrin biosynthesis</keyword>
<comment type="catalytic activity">
    <reaction evidence="10 11">
        <text>protoporphyrinogen IX + 3 O2 = protoporphyrin IX + 3 H2O2</text>
        <dbReference type="Rhea" id="RHEA:25576"/>
        <dbReference type="ChEBI" id="CHEBI:15379"/>
        <dbReference type="ChEBI" id="CHEBI:16240"/>
        <dbReference type="ChEBI" id="CHEBI:57306"/>
        <dbReference type="ChEBI" id="CHEBI:57307"/>
        <dbReference type="EC" id="1.3.3.4"/>
    </reaction>
</comment>
<evidence type="ECO:0000256" key="8">
    <source>
        <dbReference type="ARBA" id="ARBA00023133"/>
    </source>
</evidence>
<evidence type="ECO:0000256" key="11">
    <source>
        <dbReference type="RuleBase" id="RU367069"/>
    </source>
</evidence>
<keyword evidence="12" id="KW-0472">Membrane</keyword>
<dbReference type="EC" id="1.3.3.4" evidence="4 11"/>
<evidence type="ECO:0000256" key="3">
    <source>
        <dbReference type="ARBA" id="ARBA00010551"/>
    </source>
</evidence>
<evidence type="ECO:0000256" key="2">
    <source>
        <dbReference type="ARBA" id="ARBA00005073"/>
    </source>
</evidence>
<protein>
    <recommendedName>
        <fullName evidence="4 11">Protoporphyrinogen oxidase</fullName>
        <ecNumber evidence="4 11">1.3.3.4</ecNumber>
    </recommendedName>
</protein>
<dbReference type="InterPro" id="IPR002937">
    <property type="entry name" value="Amino_oxidase"/>
</dbReference>
<evidence type="ECO:0000313" key="15">
    <source>
        <dbReference type="Proteomes" id="UP000191144"/>
    </source>
</evidence>
<dbReference type="NCBIfam" id="TIGR00562">
    <property type="entry name" value="proto_IX_ox"/>
    <property type="match status" value="1"/>
</dbReference>
<dbReference type="Proteomes" id="UP000191144">
    <property type="component" value="Chromosome F"/>
</dbReference>
<comment type="cofactor">
    <cofactor evidence="11">
        <name>FAD</name>
        <dbReference type="ChEBI" id="CHEBI:57692"/>
    </cofactor>
    <text evidence="11">Binds 1 FAD per subunit.</text>
</comment>
<reference evidence="15" key="1">
    <citation type="submission" date="2016-03" db="EMBL/GenBank/DDBJ databases">
        <authorList>
            <person name="Devillers Hugo."/>
        </authorList>
    </citation>
    <scope>NUCLEOTIDE SEQUENCE [LARGE SCALE GENOMIC DNA]</scope>
</reference>
<feature type="domain" description="Amine oxidase" evidence="13">
    <location>
        <begin position="23"/>
        <end position="349"/>
    </location>
</feature>
<comment type="subcellular location">
    <subcellularLocation>
        <location evidence="11">Mitochondrion inner membrane</location>
    </subcellularLocation>
</comment>